<protein>
    <submittedName>
        <fullName evidence="3">WSC domain-containing protein 2</fullName>
    </submittedName>
</protein>
<dbReference type="InterPro" id="IPR018535">
    <property type="entry name" value="DUF1996"/>
</dbReference>
<dbReference type="AlphaFoldDB" id="A0AA39X6L8"/>
<name>A0AA39X6L8_9PEZI</name>
<evidence type="ECO:0000256" key="1">
    <source>
        <dbReference type="SAM" id="SignalP"/>
    </source>
</evidence>
<organism evidence="3 4">
    <name type="scientific">Lasiodiplodia hormozganensis</name>
    <dbReference type="NCBI Taxonomy" id="869390"/>
    <lineage>
        <taxon>Eukaryota</taxon>
        <taxon>Fungi</taxon>
        <taxon>Dikarya</taxon>
        <taxon>Ascomycota</taxon>
        <taxon>Pezizomycotina</taxon>
        <taxon>Dothideomycetes</taxon>
        <taxon>Dothideomycetes incertae sedis</taxon>
        <taxon>Botryosphaeriales</taxon>
        <taxon>Botryosphaeriaceae</taxon>
        <taxon>Lasiodiplodia</taxon>
    </lineage>
</organism>
<dbReference type="Pfam" id="PF09362">
    <property type="entry name" value="DUF1996"/>
    <property type="match status" value="1"/>
</dbReference>
<dbReference type="PANTHER" id="PTHR43662:SF3">
    <property type="entry name" value="DOMAIN PROTEIN, PUTATIVE (AFU_ORTHOLOGUE AFUA_6G11970)-RELATED"/>
    <property type="match status" value="1"/>
</dbReference>
<gene>
    <name evidence="3" type="primary">wscd2</name>
    <name evidence="3" type="ORF">DIS24_g10792</name>
</gene>
<keyword evidence="1" id="KW-0732">Signal</keyword>
<evidence type="ECO:0000259" key="2">
    <source>
        <dbReference type="PROSITE" id="PS51212"/>
    </source>
</evidence>
<comment type="caution">
    <text evidence="3">The sequence shown here is derived from an EMBL/GenBank/DDBJ whole genome shotgun (WGS) entry which is preliminary data.</text>
</comment>
<proteinExistence type="predicted"/>
<feature type="signal peptide" evidence="1">
    <location>
        <begin position="1"/>
        <end position="21"/>
    </location>
</feature>
<dbReference type="Pfam" id="PF01822">
    <property type="entry name" value="WSC"/>
    <property type="match status" value="1"/>
</dbReference>
<feature type="chain" id="PRO_5041469939" evidence="1">
    <location>
        <begin position="22"/>
        <end position="491"/>
    </location>
</feature>
<dbReference type="SMART" id="SM00321">
    <property type="entry name" value="WSC"/>
    <property type="match status" value="1"/>
</dbReference>
<reference evidence="3" key="1">
    <citation type="submission" date="2023-06" db="EMBL/GenBank/DDBJ databases">
        <title>Multi-omics analyses reveal the molecular pathogenesis toolkit of Lasiodiplodia hormozganensis, a cross-kingdom pathogen.</title>
        <authorList>
            <person name="Felix C."/>
            <person name="Meneses R."/>
            <person name="Goncalves M.F.M."/>
            <person name="Tilleman L."/>
            <person name="Duarte A.S."/>
            <person name="Jorrin-Novo J.V."/>
            <person name="Van De Peer Y."/>
            <person name="Deforce D."/>
            <person name="Van Nieuwerburgh F."/>
            <person name="Esteves A.C."/>
            <person name="Alves A."/>
        </authorList>
    </citation>
    <scope>NUCLEOTIDE SEQUENCE</scope>
    <source>
        <strain evidence="3">CBS 339.90</strain>
    </source>
</reference>
<dbReference type="PROSITE" id="PS51212">
    <property type="entry name" value="WSC"/>
    <property type="match status" value="1"/>
</dbReference>
<evidence type="ECO:0000313" key="4">
    <source>
        <dbReference type="Proteomes" id="UP001175001"/>
    </source>
</evidence>
<dbReference type="Proteomes" id="UP001175001">
    <property type="component" value="Unassembled WGS sequence"/>
</dbReference>
<sequence>MQSSLFKSLIICLAISLQVQATFVVRCGSRLYDQRSDPIVQPGQVSQHVHVLCGGNGLNFTMDFQDARNSACSSCNIKQDMSAYWTPKMYFRTEDGNFRHVPIIGDDGKGNTGGMAIYYLHRPGPDNDPIHPFPPGFRMVAGDMYRRTPGTNFSSQAISSLCLGGGPRGADIKFPGFPNITCPYGVRMQVTFPGCWNGIDVDAPDHISHIAYPIDGAFDGGRCPSTHPKHIMTLFFEVTYNTQAFTWWDNSTQPFVLSTGDPTGYGMHGDFLNGWDGDTLQKAISDCTDDRPDCPDKTFTYWTPAEQQRCKLPLSVNEAVQGMLPSLPGCNPVTYNDTPAASKRKRSCANTTAAAMNPSKERPLPPINGWDYLGCGNDQPEQGRTFSDERWVDDSGMTHGRCIDHCDSLGYTYAGIEYANECYCGDSLASDRMPWEGVWGNCILPCPGDETMECGGYNAITIYKKAVSSPTRPSARRFGERILEHLGVGLE</sequence>
<feature type="domain" description="WSC" evidence="2">
    <location>
        <begin position="369"/>
        <end position="466"/>
    </location>
</feature>
<accession>A0AA39X6L8</accession>
<dbReference type="InterPro" id="IPR002889">
    <property type="entry name" value="WSC_carb-bd"/>
</dbReference>
<keyword evidence="4" id="KW-1185">Reference proteome</keyword>
<dbReference type="PANTHER" id="PTHR43662">
    <property type="match status" value="1"/>
</dbReference>
<dbReference type="EMBL" id="JAUJDW010000128">
    <property type="protein sequence ID" value="KAK0628106.1"/>
    <property type="molecule type" value="Genomic_DNA"/>
</dbReference>
<evidence type="ECO:0000313" key="3">
    <source>
        <dbReference type="EMBL" id="KAK0628106.1"/>
    </source>
</evidence>